<accession>A0A2T7A003</accession>
<name>A0A2T7A003_TUBBO</name>
<evidence type="ECO:0000256" key="1">
    <source>
        <dbReference type="SAM" id="MobiDB-lite"/>
    </source>
</evidence>
<reference evidence="2 3" key="1">
    <citation type="submission" date="2017-04" db="EMBL/GenBank/DDBJ databases">
        <title>Draft genome sequence of Tuber borchii Vittad., a whitish edible truffle.</title>
        <authorList>
            <consortium name="DOE Joint Genome Institute"/>
            <person name="Murat C."/>
            <person name="Kuo A."/>
            <person name="Barry K.W."/>
            <person name="Clum A."/>
            <person name="Dockter R.B."/>
            <person name="Fauchery L."/>
            <person name="Iotti M."/>
            <person name="Kohler A."/>
            <person name="Labutti K."/>
            <person name="Lindquist E.A."/>
            <person name="Lipzen A."/>
            <person name="Ohm R.A."/>
            <person name="Wang M."/>
            <person name="Grigoriev I.V."/>
            <person name="Zambonelli A."/>
            <person name="Martin F.M."/>
        </authorList>
    </citation>
    <scope>NUCLEOTIDE SEQUENCE [LARGE SCALE GENOMIC DNA]</scope>
    <source>
        <strain evidence="2 3">Tbo3840</strain>
    </source>
</reference>
<organism evidence="2 3">
    <name type="scientific">Tuber borchii</name>
    <name type="common">White truffle</name>
    <dbReference type="NCBI Taxonomy" id="42251"/>
    <lineage>
        <taxon>Eukaryota</taxon>
        <taxon>Fungi</taxon>
        <taxon>Dikarya</taxon>
        <taxon>Ascomycota</taxon>
        <taxon>Pezizomycotina</taxon>
        <taxon>Pezizomycetes</taxon>
        <taxon>Pezizales</taxon>
        <taxon>Tuberaceae</taxon>
        <taxon>Tuber</taxon>
    </lineage>
</organism>
<evidence type="ECO:0000313" key="3">
    <source>
        <dbReference type="Proteomes" id="UP000244722"/>
    </source>
</evidence>
<feature type="compositionally biased region" description="Polar residues" evidence="1">
    <location>
        <begin position="30"/>
        <end position="53"/>
    </location>
</feature>
<gene>
    <name evidence="2" type="ORF">B9Z19DRAFT_1063004</name>
</gene>
<comment type="caution">
    <text evidence="2">The sequence shown here is derived from an EMBL/GenBank/DDBJ whole genome shotgun (WGS) entry which is preliminary data.</text>
</comment>
<protein>
    <submittedName>
        <fullName evidence="2">Uncharacterized protein</fullName>
    </submittedName>
</protein>
<feature type="compositionally biased region" description="Polar residues" evidence="1">
    <location>
        <begin position="12"/>
        <end position="21"/>
    </location>
</feature>
<dbReference type="AlphaFoldDB" id="A0A2T7A003"/>
<feature type="region of interest" description="Disordered" evidence="1">
    <location>
        <begin position="1"/>
        <end position="98"/>
    </location>
</feature>
<evidence type="ECO:0000313" key="2">
    <source>
        <dbReference type="EMBL" id="PUU81054.1"/>
    </source>
</evidence>
<keyword evidence="3" id="KW-1185">Reference proteome</keyword>
<sequence>MAPQKRKAFTPLDSNITNGDQAQKRYHQDIPQTPSPNRLQSTCTTQSSGSYDQASACMESGFVDTTTIEPNHLPSSSNSPPPKPKGKARTDPFQLPELPKFSPFRAEYLLHTSRVRVIA</sequence>
<dbReference type="EMBL" id="NESQ01000052">
    <property type="protein sequence ID" value="PUU81054.1"/>
    <property type="molecule type" value="Genomic_DNA"/>
</dbReference>
<dbReference type="Proteomes" id="UP000244722">
    <property type="component" value="Unassembled WGS sequence"/>
</dbReference>
<proteinExistence type="predicted"/>